<feature type="region of interest" description="Disordered" evidence="1">
    <location>
        <begin position="423"/>
        <end position="450"/>
    </location>
</feature>
<dbReference type="PANTHER" id="PTHR37535:SF4">
    <property type="entry name" value="FLUG DOMAIN-CONTAINING PROTEIN"/>
    <property type="match status" value="1"/>
</dbReference>
<evidence type="ECO:0000313" key="2">
    <source>
        <dbReference type="EMBL" id="OXV07294.1"/>
    </source>
</evidence>
<dbReference type="AlphaFoldDB" id="A0A232LT88"/>
<dbReference type="Proteomes" id="UP000243515">
    <property type="component" value="Unassembled WGS sequence"/>
</dbReference>
<protein>
    <submittedName>
        <fullName evidence="2">Uncharacterized protein</fullName>
    </submittedName>
</protein>
<gene>
    <name evidence="2" type="ORF">Egran_04941</name>
</gene>
<dbReference type="EMBL" id="NPHW01004953">
    <property type="protein sequence ID" value="OXV07294.1"/>
    <property type="molecule type" value="Genomic_DNA"/>
</dbReference>
<feature type="non-terminal residue" evidence="2">
    <location>
        <position position="1"/>
    </location>
</feature>
<organism evidence="2 3">
    <name type="scientific">Elaphomyces granulatus</name>
    <dbReference type="NCBI Taxonomy" id="519963"/>
    <lineage>
        <taxon>Eukaryota</taxon>
        <taxon>Fungi</taxon>
        <taxon>Dikarya</taxon>
        <taxon>Ascomycota</taxon>
        <taxon>Pezizomycotina</taxon>
        <taxon>Eurotiomycetes</taxon>
        <taxon>Eurotiomycetidae</taxon>
        <taxon>Eurotiales</taxon>
        <taxon>Elaphomycetaceae</taxon>
        <taxon>Elaphomyces</taxon>
    </lineage>
</organism>
<dbReference type="PANTHER" id="PTHR37535">
    <property type="entry name" value="FLUG DOMAIN PROTEIN"/>
    <property type="match status" value="1"/>
</dbReference>
<proteinExistence type="predicted"/>
<keyword evidence="3" id="KW-1185">Reference proteome</keyword>
<dbReference type="InterPro" id="IPR021842">
    <property type="entry name" value="DUF3435"/>
</dbReference>
<name>A0A232LT88_9EURO</name>
<dbReference type="OrthoDB" id="4485682at2759"/>
<reference evidence="2 3" key="1">
    <citation type="journal article" date="2015" name="Environ. Microbiol.">
        <title>Metagenome sequence of Elaphomyces granulatus from sporocarp tissue reveals Ascomycota ectomycorrhizal fingerprints of genome expansion and a Proteobacteria-rich microbiome.</title>
        <authorList>
            <person name="Quandt C.A."/>
            <person name="Kohler A."/>
            <person name="Hesse C.N."/>
            <person name="Sharpton T.J."/>
            <person name="Martin F."/>
            <person name="Spatafora J.W."/>
        </authorList>
    </citation>
    <scope>NUCLEOTIDE SEQUENCE [LARGE SCALE GENOMIC DNA]</scope>
    <source>
        <strain evidence="2 3">OSC145934</strain>
    </source>
</reference>
<accession>A0A232LT88</accession>
<sequence>DPNDEQYWVKPILCEETRARLEHFRKLGWLSPNYKPKTLMGIAVVERYWRRYCAHLNEDYMTFLLSEDQAIYMNFFDWMYKTSKEKTSTGEGSASVRGVATNPGPSNTNTAKGGTRKRKQDESFKSDLPQPISFDDLPHTVCYRDVELFYLKNTGGRDILCAIIEFRNLKGRPEGADGTKFFMHGDYQLVYCPITYIVSLAFRDEAFENDALTPESIWRLKVPKRNRALPLRWKEVVDRPLLRRFVHAGFEDKLGHYNFRRWTANEANLHFTDQERNRVLGQSGSRIFERHYQKDFIPRDLQQVVLLRPSQEGLVQRAAGMLRKRDPLAPSDLNDDQIQTIRRHPRILELRWEKREFKEEMRSLAGTIQNAFPELYQRHNEVSKKLTKLRKVLRDDTRQKARKDYFLMAPVLEVDRQIQQLLGKPEAGDPNNTDDEDDIRSVVHASHQDE</sequence>
<feature type="region of interest" description="Disordered" evidence="1">
    <location>
        <begin position="86"/>
        <end position="130"/>
    </location>
</feature>
<evidence type="ECO:0000256" key="1">
    <source>
        <dbReference type="SAM" id="MobiDB-lite"/>
    </source>
</evidence>
<dbReference type="Pfam" id="PF11917">
    <property type="entry name" value="DUF3435"/>
    <property type="match status" value="2"/>
</dbReference>
<evidence type="ECO:0000313" key="3">
    <source>
        <dbReference type="Proteomes" id="UP000243515"/>
    </source>
</evidence>
<feature type="compositionally biased region" description="Polar residues" evidence="1">
    <location>
        <begin position="103"/>
        <end position="112"/>
    </location>
</feature>
<comment type="caution">
    <text evidence="2">The sequence shown here is derived from an EMBL/GenBank/DDBJ whole genome shotgun (WGS) entry which is preliminary data.</text>
</comment>